<dbReference type="RefSeq" id="WP_155589259.1">
    <property type="nucleotide sequence ID" value="NZ_WNLP01000011.1"/>
</dbReference>
<dbReference type="AlphaFoldDB" id="A0A7K1J723"/>
<keyword evidence="7" id="KW-1185">Reference proteome</keyword>
<dbReference type="InterPro" id="IPR050319">
    <property type="entry name" value="ABC_transp_ATP-bind"/>
</dbReference>
<dbReference type="Pfam" id="PF00005">
    <property type="entry name" value="ABC_tran"/>
    <property type="match status" value="1"/>
</dbReference>
<dbReference type="GO" id="GO:0055085">
    <property type="term" value="P:transmembrane transport"/>
    <property type="evidence" value="ECO:0007669"/>
    <property type="project" value="UniProtKB-ARBA"/>
</dbReference>
<dbReference type="PANTHER" id="PTHR43776:SF7">
    <property type="entry name" value="D,D-DIPEPTIDE TRANSPORT ATP-BINDING PROTEIN DDPF-RELATED"/>
    <property type="match status" value="1"/>
</dbReference>
<dbReference type="PROSITE" id="PS00211">
    <property type="entry name" value="ABC_TRANSPORTER_1"/>
    <property type="match status" value="1"/>
</dbReference>
<evidence type="ECO:0000313" key="6">
    <source>
        <dbReference type="EMBL" id="MUH60464.1"/>
    </source>
</evidence>
<keyword evidence="4" id="KW-0067">ATP-binding</keyword>
<evidence type="ECO:0000256" key="1">
    <source>
        <dbReference type="ARBA" id="ARBA00005417"/>
    </source>
</evidence>
<dbReference type="PANTHER" id="PTHR43776">
    <property type="entry name" value="TRANSPORT ATP-BINDING PROTEIN"/>
    <property type="match status" value="1"/>
</dbReference>
<dbReference type="GO" id="GO:0016887">
    <property type="term" value="F:ATP hydrolysis activity"/>
    <property type="evidence" value="ECO:0007669"/>
    <property type="project" value="InterPro"/>
</dbReference>
<reference evidence="6 7" key="1">
    <citation type="submission" date="2019-09" db="EMBL/GenBank/DDBJ databases">
        <title>Bifidobacterium canis sp. nov., isolated from the digestive tract of German Shepherd dog puppy.</title>
        <authorList>
            <person name="Bunesova V."/>
        </authorList>
    </citation>
    <scope>NUCLEOTIDE SEQUENCE [LARGE SCALE GENOMIC DNA]</scope>
    <source>
        <strain evidence="6 7">GSD1FS</strain>
    </source>
</reference>
<dbReference type="PROSITE" id="PS50893">
    <property type="entry name" value="ABC_TRANSPORTER_2"/>
    <property type="match status" value="1"/>
</dbReference>
<dbReference type="InterPro" id="IPR003593">
    <property type="entry name" value="AAA+_ATPase"/>
</dbReference>
<dbReference type="EMBL" id="WNLP01000011">
    <property type="protein sequence ID" value="MUH60464.1"/>
    <property type="molecule type" value="Genomic_DNA"/>
</dbReference>
<evidence type="ECO:0000259" key="5">
    <source>
        <dbReference type="PROSITE" id="PS50893"/>
    </source>
</evidence>
<dbReference type="GO" id="GO:0005524">
    <property type="term" value="F:ATP binding"/>
    <property type="evidence" value="ECO:0007669"/>
    <property type="project" value="UniProtKB-KW"/>
</dbReference>
<dbReference type="Proteomes" id="UP000487882">
    <property type="component" value="Unassembled WGS sequence"/>
</dbReference>
<dbReference type="InterPro" id="IPR017871">
    <property type="entry name" value="ABC_transporter-like_CS"/>
</dbReference>
<protein>
    <submittedName>
        <fullName evidence="6">Peptide ABC transporter ATPase</fullName>
    </submittedName>
</protein>
<name>A0A7K1J723_9BIFI</name>
<proteinExistence type="inferred from homology"/>
<evidence type="ECO:0000256" key="3">
    <source>
        <dbReference type="ARBA" id="ARBA00022741"/>
    </source>
</evidence>
<evidence type="ECO:0000256" key="4">
    <source>
        <dbReference type="ARBA" id="ARBA00022840"/>
    </source>
</evidence>
<sequence>MSEHDNVILEGANISKSFGTKRTRQQVLFDVNVHVCAGECLAVIGESGSGKTTLTRILLGLETPSAGDVLFSGASIEGNAGRAQLKLLREQSGIVYQNPFESLDPRWTAGRSVAEPLRLLPKQDSARARDDEQIGARVADALELVGLPPAEFVDRYPMDMSGGQAQRVAIARAIVKNPRILLADEPMSAIDVAARVQILDALAASRERNPQMAIVIVSHDLGVVQNIADRIVVIHHGRIVEQGTTAQVLNTPQEHYTKELIAVASM</sequence>
<keyword evidence="2" id="KW-0813">Transport</keyword>
<evidence type="ECO:0000313" key="7">
    <source>
        <dbReference type="Proteomes" id="UP000487882"/>
    </source>
</evidence>
<comment type="similarity">
    <text evidence="1">Belongs to the ABC transporter superfamily.</text>
</comment>
<dbReference type="SMART" id="SM00382">
    <property type="entry name" value="AAA"/>
    <property type="match status" value="1"/>
</dbReference>
<gene>
    <name evidence="6" type="ORF">GSD1FS_1835</name>
</gene>
<dbReference type="Gene3D" id="3.40.50.300">
    <property type="entry name" value="P-loop containing nucleotide triphosphate hydrolases"/>
    <property type="match status" value="1"/>
</dbReference>
<dbReference type="CDD" id="cd03257">
    <property type="entry name" value="ABC_NikE_OppD_transporters"/>
    <property type="match status" value="1"/>
</dbReference>
<keyword evidence="3" id="KW-0547">Nucleotide-binding</keyword>
<dbReference type="SUPFAM" id="SSF52540">
    <property type="entry name" value="P-loop containing nucleoside triphosphate hydrolases"/>
    <property type="match status" value="1"/>
</dbReference>
<dbReference type="InterPro" id="IPR027417">
    <property type="entry name" value="P-loop_NTPase"/>
</dbReference>
<feature type="domain" description="ABC transporter" evidence="5">
    <location>
        <begin position="9"/>
        <end position="261"/>
    </location>
</feature>
<evidence type="ECO:0000256" key="2">
    <source>
        <dbReference type="ARBA" id="ARBA00022448"/>
    </source>
</evidence>
<comment type="caution">
    <text evidence="6">The sequence shown here is derived from an EMBL/GenBank/DDBJ whole genome shotgun (WGS) entry which is preliminary data.</text>
</comment>
<organism evidence="6 7">
    <name type="scientific">Bifidobacterium canis</name>
    <dbReference type="NCBI Taxonomy" id="2610880"/>
    <lineage>
        <taxon>Bacteria</taxon>
        <taxon>Bacillati</taxon>
        <taxon>Actinomycetota</taxon>
        <taxon>Actinomycetes</taxon>
        <taxon>Bifidobacteriales</taxon>
        <taxon>Bifidobacteriaceae</taxon>
        <taxon>Bifidobacterium</taxon>
    </lineage>
</organism>
<accession>A0A7K1J723</accession>
<dbReference type="InterPro" id="IPR003439">
    <property type="entry name" value="ABC_transporter-like_ATP-bd"/>
</dbReference>